<dbReference type="SMART" id="SM00062">
    <property type="entry name" value="PBPb"/>
    <property type="match status" value="1"/>
</dbReference>
<dbReference type="AlphaFoldDB" id="A0A2V4UG43"/>
<keyword evidence="1 2" id="KW-0732">Signal</keyword>
<evidence type="ECO:0000313" key="5">
    <source>
        <dbReference type="Proteomes" id="UP000247772"/>
    </source>
</evidence>
<dbReference type="Gene3D" id="3.40.190.10">
    <property type="entry name" value="Periplasmic binding protein-like II"/>
    <property type="match status" value="2"/>
</dbReference>
<reference evidence="4 5" key="1">
    <citation type="submission" date="2018-06" db="EMBL/GenBank/DDBJ databases">
        <title>Genomic Encyclopedia of Type Strains, Phase IV (KMG-V): Genome sequencing to study the core and pangenomes of soil and plant-associated prokaryotes.</title>
        <authorList>
            <person name="Whitman W."/>
        </authorList>
    </citation>
    <scope>NUCLEOTIDE SEQUENCE [LARGE SCALE GENOMIC DNA]</scope>
    <source>
        <strain evidence="4 5">SRCL-318</strain>
    </source>
</reference>
<dbReference type="RefSeq" id="WP_110856731.1">
    <property type="nucleotide sequence ID" value="NZ_QJSQ01000025.1"/>
</dbReference>
<sequence length="286" mass="31781">MRKATLAFASILMGVATLLSNARAADSSAIGDMRFDGGDGSYARAIRNGITLVIAADPPSSFRDEKTHTFDGADVRIFREITKRLKITKVTWDIVPFDAMIPALLAGRADVIVDNLHENEQRLRVVAFTSPAYWYGSGIAVQRGNPSKIHGWDDFAGHIVGTVRGSINHQLLEGRKDLKELKLYTSNEAEFSDLIAGRIDVAMEDDVKIGQFLKQHPAAAMQMVADYRPLPQEYGYARYALRKGDVDLNNAVSRTLDELRADGTLGSIIRQFGYTDRNLWYFPVKN</sequence>
<dbReference type="SUPFAM" id="SSF53850">
    <property type="entry name" value="Periplasmic binding protein-like II"/>
    <property type="match status" value="1"/>
</dbReference>
<evidence type="ECO:0000256" key="1">
    <source>
        <dbReference type="ARBA" id="ARBA00022729"/>
    </source>
</evidence>
<evidence type="ECO:0000256" key="2">
    <source>
        <dbReference type="SAM" id="SignalP"/>
    </source>
</evidence>
<protein>
    <submittedName>
        <fullName evidence="4">Polar amino acid transport system substrate-binding protein/histidine transport system substrate-binding protein</fullName>
    </submittedName>
</protein>
<accession>A0A2V4UG43</accession>
<evidence type="ECO:0000259" key="3">
    <source>
        <dbReference type="SMART" id="SM00062"/>
    </source>
</evidence>
<organism evidence="4 5">
    <name type="scientific">Paraburkholderia silvatlantica</name>
    <dbReference type="NCBI Taxonomy" id="321895"/>
    <lineage>
        <taxon>Bacteria</taxon>
        <taxon>Pseudomonadati</taxon>
        <taxon>Pseudomonadota</taxon>
        <taxon>Betaproteobacteria</taxon>
        <taxon>Burkholderiales</taxon>
        <taxon>Burkholderiaceae</taxon>
        <taxon>Paraburkholderia</taxon>
    </lineage>
</organism>
<dbReference type="EMBL" id="QJSQ01000025">
    <property type="protein sequence ID" value="PYE17660.1"/>
    <property type="molecule type" value="Genomic_DNA"/>
</dbReference>
<name>A0A2V4UG43_9BURK</name>
<dbReference type="InterPro" id="IPR001638">
    <property type="entry name" value="Solute-binding_3/MltF_N"/>
</dbReference>
<dbReference type="Proteomes" id="UP000247772">
    <property type="component" value="Unassembled WGS sequence"/>
</dbReference>
<gene>
    <name evidence="4" type="ORF">C7410_12535</name>
</gene>
<proteinExistence type="predicted"/>
<feature type="chain" id="PRO_5016053791" evidence="2">
    <location>
        <begin position="25"/>
        <end position="286"/>
    </location>
</feature>
<comment type="caution">
    <text evidence="4">The sequence shown here is derived from an EMBL/GenBank/DDBJ whole genome shotgun (WGS) entry which is preliminary data.</text>
</comment>
<dbReference type="CDD" id="cd13530">
    <property type="entry name" value="PBP2_peptides_like"/>
    <property type="match status" value="1"/>
</dbReference>
<evidence type="ECO:0000313" key="4">
    <source>
        <dbReference type="EMBL" id="PYE17660.1"/>
    </source>
</evidence>
<dbReference type="PANTHER" id="PTHR35936:SF17">
    <property type="entry name" value="ARGININE-BINDING EXTRACELLULAR PROTEIN ARTP"/>
    <property type="match status" value="1"/>
</dbReference>
<dbReference type="OrthoDB" id="9768183at2"/>
<dbReference type="Pfam" id="PF00497">
    <property type="entry name" value="SBP_bac_3"/>
    <property type="match status" value="1"/>
</dbReference>
<feature type="signal peptide" evidence="2">
    <location>
        <begin position="1"/>
        <end position="24"/>
    </location>
</feature>
<feature type="domain" description="Solute-binding protein family 3/N-terminal" evidence="3">
    <location>
        <begin position="51"/>
        <end position="276"/>
    </location>
</feature>
<dbReference type="PANTHER" id="PTHR35936">
    <property type="entry name" value="MEMBRANE-BOUND LYTIC MUREIN TRANSGLYCOSYLASE F"/>
    <property type="match status" value="1"/>
</dbReference>